<keyword evidence="1" id="KW-0812">Transmembrane</keyword>
<dbReference type="GO" id="GO:0022857">
    <property type="term" value="F:transmembrane transporter activity"/>
    <property type="evidence" value="ECO:0007669"/>
    <property type="project" value="InterPro"/>
</dbReference>
<keyword evidence="1" id="KW-0472">Membrane</keyword>
<evidence type="ECO:0000313" key="2">
    <source>
        <dbReference type="EMBL" id="HJF94894.1"/>
    </source>
</evidence>
<gene>
    <name evidence="2" type="ORF">K8V82_08905</name>
</gene>
<dbReference type="EMBL" id="DYVY01000147">
    <property type="protein sequence ID" value="HJF94894.1"/>
    <property type="molecule type" value="Genomic_DNA"/>
</dbReference>
<dbReference type="InterPro" id="IPR024529">
    <property type="entry name" value="ECF_trnsprt_substrate-spec"/>
</dbReference>
<accession>A0A921I164</accession>
<feature type="transmembrane region" description="Helical" evidence="1">
    <location>
        <begin position="117"/>
        <end position="136"/>
    </location>
</feature>
<organism evidence="2 3">
    <name type="scientific">Lachnoclostridium phocaeense</name>
    <dbReference type="NCBI Taxonomy" id="1871021"/>
    <lineage>
        <taxon>Bacteria</taxon>
        <taxon>Bacillati</taxon>
        <taxon>Bacillota</taxon>
        <taxon>Clostridia</taxon>
        <taxon>Lachnospirales</taxon>
        <taxon>Lachnospiraceae</taxon>
    </lineage>
</organism>
<dbReference type="OrthoDB" id="4624at2"/>
<reference evidence="2" key="1">
    <citation type="journal article" date="2021" name="PeerJ">
        <title>Extensive microbial diversity within the chicken gut microbiome revealed by metagenomics and culture.</title>
        <authorList>
            <person name="Gilroy R."/>
            <person name="Ravi A."/>
            <person name="Getino M."/>
            <person name="Pursley I."/>
            <person name="Horton D.L."/>
            <person name="Alikhan N.F."/>
            <person name="Baker D."/>
            <person name="Gharbi K."/>
            <person name="Hall N."/>
            <person name="Watson M."/>
            <person name="Adriaenssens E.M."/>
            <person name="Foster-Nyarko E."/>
            <person name="Jarju S."/>
            <person name="Secka A."/>
            <person name="Antonio M."/>
            <person name="Oren A."/>
            <person name="Chaudhuri R.R."/>
            <person name="La Ragione R."/>
            <person name="Hildebrand F."/>
            <person name="Pallen M.J."/>
        </authorList>
    </citation>
    <scope>NUCLEOTIDE SEQUENCE</scope>
    <source>
        <strain evidence="2">ChiSjej5B23-16112</strain>
    </source>
</reference>
<feature type="transmembrane region" description="Helical" evidence="1">
    <location>
        <begin position="86"/>
        <end position="105"/>
    </location>
</feature>
<feature type="transmembrane region" description="Helical" evidence="1">
    <location>
        <begin position="21"/>
        <end position="40"/>
    </location>
</feature>
<dbReference type="InterPro" id="IPR030949">
    <property type="entry name" value="ECF_S_folate_fam"/>
</dbReference>
<proteinExistence type="predicted"/>
<dbReference type="Proteomes" id="UP000769156">
    <property type="component" value="Unassembled WGS sequence"/>
</dbReference>
<dbReference type="Pfam" id="PF12822">
    <property type="entry name" value="ECF_trnsprt"/>
    <property type="match status" value="1"/>
</dbReference>
<dbReference type="NCBIfam" id="TIGR04518">
    <property type="entry name" value="ECF_S_folT_fam"/>
    <property type="match status" value="1"/>
</dbReference>
<feature type="transmembrane region" description="Helical" evidence="1">
    <location>
        <begin position="156"/>
        <end position="174"/>
    </location>
</feature>
<comment type="caution">
    <text evidence="2">The sequence shown here is derived from an EMBL/GenBank/DDBJ whole genome shotgun (WGS) entry which is preliminary data.</text>
</comment>
<sequence>MKKMRQMFADSLGELQDVRKLSVMAMMLALAVVLGFYATVQVGDFLKIGFAFIPNELTGMLFGPAAGGLLAALADIAKYLVKPVGAFFPGFTVSALLGGVIYGVVLYKRPLSLKRVIVANTLVTVFVNLLLNTYWLTVLYGSAFGALLPARILKEAILLPIDILLYYAIARVLGRARAFHGLQGAAK</sequence>
<name>A0A921I164_9FIRM</name>
<dbReference type="RefSeq" id="WP_076777101.1">
    <property type="nucleotide sequence ID" value="NZ_CALKQL010000005.1"/>
</dbReference>
<dbReference type="AlphaFoldDB" id="A0A921I164"/>
<protein>
    <submittedName>
        <fullName evidence="2">Folate family ECF transporter S component</fullName>
    </submittedName>
</protein>
<evidence type="ECO:0000256" key="1">
    <source>
        <dbReference type="SAM" id="Phobius"/>
    </source>
</evidence>
<reference evidence="2" key="2">
    <citation type="submission" date="2021-09" db="EMBL/GenBank/DDBJ databases">
        <authorList>
            <person name="Gilroy R."/>
        </authorList>
    </citation>
    <scope>NUCLEOTIDE SEQUENCE</scope>
    <source>
        <strain evidence="2">ChiSjej5B23-16112</strain>
    </source>
</reference>
<dbReference type="Gene3D" id="1.10.1760.20">
    <property type="match status" value="1"/>
</dbReference>
<keyword evidence="1" id="KW-1133">Transmembrane helix</keyword>
<evidence type="ECO:0000313" key="3">
    <source>
        <dbReference type="Proteomes" id="UP000769156"/>
    </source>
</evidence>